<accession>A0A7S8F4M2</accession>
<gene>
    <name evidence="2" type="ORF">IRL76_00315</name>
</gene>
<reference evidence="2 3" key="1">
    <citation type="submission" date="2020-11" db="EMBL/GenBank/DDBJ databases">
        <title>The genome sequence of Erythrobacter sp. 6D36.</title>
        <authorList>
            <person name="Liu Y."/>
        </authorList>
    </citation>
    <scope>NUCLEOTIDE SEQUENCE [LARGE SCALE GENOMIC DNA]</scope>
    <source>
        <strain evidence="2 3">6D36</strain>
    </source>
</reference>
<evidence type="ECO:0000313" key="2">
    <source>
        <dbReference type="EMBL" id="QPC99071.1"/>
    </source>
</evidence>
<dbReference type="EMBL" id="CP064654">
    <property type="protein sequence ID" value="QPC99071.1"/>
    <property type="molecule type" value="Genomic_DNA"/>
</dbReference>
<name>A0A7S8F4M2_9SPHN</name>
<organism evidence="2 3">
    <name type="scientific">Qipengyuania soli</name>
    <dbReference type="NCBI Taxonomy" id="2782568"/>
    <lineage>
        <taxon>Bacteria</taxon>
        <taxon>Pseudomonadati</taxon>
        <taxon>Pseudomonadota</taxon>
        <taxon>Alphaproteobacteria</taxon>
        <taxon>Sphingomonadales</taxon>
        <taxon>Erythrobacteraceae</taxon>
        <taxon>Qipengyuania</taxon>
    </lineage>
</organism>
<feature type="chain" id="PRO_5032319699" evidence="1">
    <location>
        <begin position="22"/>
        <end position="143"/>
    </location>
</feature>
<evidence type="ECO:0000256" key="1">
    <source>
        <dbReference type="SAM" id="SignalP"/>
    </source>
</evidence>
<proteinExistence type="predicted"/>
<dbReference type="KEGG" id="qso:IRL76_00315"/>
<dbReference type="AlphaFoldDB" id="A0A7S8F4M2"/>
<keyword evidence="1" id="KW-0732">Signal</keyword>
<dbReference type="RefSeq" id="WP_200982101.1">
    <property type="nucleotide sequence ID" value="NZ_CP064654.1"/>
</dbReference>
<keyword evidence="3" id="KW-1185">Reference proteome</keyword>
<evidence type="ECO:0000313" key="3">
    <source>
        <dbReference type="Proteomes" id="UP000594459"/>
    </source>
</evidence>
<feature type="signal peptide" evidence="1">
    <location>
        <begin position="1"/>
        <end position="21"/>
    </location>
</feature>
<sequence length="143" mass="14690">MRLPNFAILLASASLASCQSAGSEGNGGPTPAFDGISVTETVKFTGTEPFWGGSIATNVANYSTPDDPGGTSFPVERFAGLNGVSFSGKLGDATFDLMVTPGKCSDGMSDLTYPFVATLMIGSEKREGCAWTDKQPFTGGEAA</sequence>
<dbReference type="PROSITE" id="PS51257">
    <property type="entry name" value="PROKAR_LIPOPROTEIN"/>
    <property type="match status" value="1"/>
</dbReference>
<protein>
    <submittedName>
        <fullName evidence="2">Uncharacterized protein</fullName>
    </submittedName>
</protein>
<dbReference type="Proteomes" id="UP000594459">
    <property type="component" value="Chromosome"/>
</dbReference>